<keyword evidence="1" id="KW-0344">Guanine-nucleotide releasing factor</keyword>
<name>A0A7J7JDW2_BUGNE</name>
<dbReference type="SUPFAM" id="SSF48065">
    <property type="entry name" value="DBL homology domain (DH-domain)"/>
    <property type="match status" value="1"/>
</dbReference>
<dbReference type="Pfam" id="PF00169">
    <property type="entry name" value="PH"/>
    <property type="match status" value="2"/>
</dbReference>
<dbReference type="GO" id="GO:0008092">
    <property type="term" value="F:cytoskeletal protein binding"/>
    <property type="evidence" value="ECO:0007669"/>
    <property type="project" value="InterPro"/>
</dbReference>
<dbReference type="InterPro" id="IPR001849">
    <property type="entry name" value="PH_domain"/>
</dbReference>
<dbReference type="PANTHER" id="PTHR45858:SF5">
    <property type="entry name" value="MOESIN_EZRIN_RADIXIN HOMOLOG 1"/>
    <property type="match status" value="1"/>
</dbReference>
<comment type="caution">
    <text evidence="7">The sequence shown here is derived from an EMBL/GenBank/DDBJ whole genome shotgun (WGS) entry which is preliminary data.</text>
</comment>
<dbReference type="InterPro" id="IPR041788">
    <property type="entry name" value="FARP1/FARP2/FRMD7_FERM_C"/>
</dbReference>
<dbReference type="InterPro" id="IPR051835">
    <property type="entry name" value="RAC1-GEF"/>
</dbReference>
<dbReference type="SUPFAM" id="SSF54236">
    <property type="entry name" value="Ubiquitin-like"/>
    <property type="match status" value="1"/>
</dbReference>
<dbReference type="SUPFAM" id="SSF47031">
    <property type="entry name" value="Second domain of FERM"/>
    <property type="match status" value="1"/>
</dbReference>
<dbReference type="GO" id="GO:0005085">
    <property type="term" value="F:guanyl-nucleotide exchange factor activity"/>
    <property type="evidence" value="ECO:0007669"/>
    <property type="project" value="UniProtKB-KW"/>
</dbReference>
<dbReference type="SMART" id="SM00295">
    <property type="entry name" value="B41"/>
    <property type="match status" value="1"/>
</dbReference>
<dbReference type="Gene3D" id="1.20.80.10">
    <property type="match status" value="1"/>
</dbReference>
<dbReference type="InterPro" id="IPR014847">
    <property type="entry name" value="FA"/>
</dbReference>
<proteinExistence type="predicted"/>
<sequence length="1276" mass="143966">MTLRRGKTILCKVILLDDQVPEFTVNKKSYGEELYTQVTQHLQLLESDYFGLEYRKDDKEVWLDREKPIDYQIKNSQNVSFKFKVKFYTPDPNLLEDEFTRYLFALQVKQDLASGRLICNMNTTAMLSAYIAQGELGDYCEEEMPDHTYLKCISFVPSQTDELEQCILQYHRGVGLPGLKGITPADADFKLLDTARKTDYYGIVLHPAQDHEGVQLQLAVTDCGIFVFQNQQKINTFSWAMIRKLSFKRKRFLIKLHPAADQAYYKNIVEFFFDTRNQSKMFWKLSIEHHAFYRCRTVAPAKKHRRAVLTRGSSFRYTGRTQKQLLDHVRENYVKGSRSFERTLSTRHTLAGHRSFVTSRSETLNSKKEFQQETSTLSSGSHLLGGSESQHSGLKTPASPTRSSPMDRSVEIAPSPPIARPTPPLGIDRKQSEPVLGQGHDLSLNDSKLSRAPECANIPEQVEAPPELLPRMVVGTELPEETNLRVEGASSNTQAAEPQLVDPSPPCESLDSAPVVISVDIPSCTTVDKSGDPTAVCANQNVQTTFCNEVSSDIHVNLPANHSPVACVGFPSDTPAKVSLDTPAKVSLDTPAKVSPNIPASESSATPINVSPDISDDVSTDTAVHIPLATDVNKSPDSVVTEVRDTGVKVVMFCDTPVTVPFNSELQTNPSNLTELPPHSDDVVSSDNTAMEETPEHVSPPSVPPIHRIHSENDTTGHARIPYPHNNSVHEKQMEVKPVSPNHSQFSIGSNELLNGKHTPGKSDTLSDSRKMSKKPLTDRAYYIAKEFLMTERTYLKDLTIVMVHFREYMTSDTAAQSILAQLYDRLQPLYSAHSTFLELIEKRMSQCDSRISDSLTVEIGDLIRDHFNNIECYSTYLCGLEDILTELVKCSDTNLEFGTKLHEFETEKMCYLPIFTLVLKPAHRLFYYENVLNKLVEYYSVGSVEYDNCRQASLSVTTLLNSLRAIIAELENTEKLIELQEDISGVQELVHQGRYFIREGCLQKLSRRGYQQRLFLLLSDVLLYTSRAQSSSQLQFKVHGFMPMTGMTLEESDPNVGVSNGFTIYAANRCLIVAANSQEEKDKWIEDLNFAIGLANSDQVEFLEIPLPSINPPNSSNQDGDDPETPTSPDKPPQIQHRANTTMHVCWHRNTSVSIKDIQNAIKHQLSGYLLRKFKNSNGWQKLWVVFTNFCLFFYKTYQDDHPLASLPLLGYSVSKPSASDGINKDYVFKLQFKNHIYFFRAESEYTFDRWMEVINSATHSARRTRMFSRVDSLT</sequence>
<dbReference type="PROSITE" id="PS50057">
    <property type="entry name" value="FERM_3"/>
    <property type="match status" value="1"/>
</dbReference>
<dbReference type="InterPro" id="IPR035899">
    <property type="entry name" value="DBL_dom_sf"/>
</dbReference>
<dbReference type="SUPFAM" id="SSF50729">
    <property type="entry name" value="PH domain-like"/>
    <property type="match status" value="3"/>
</dbReference>
<evidence type="ECO:0000313" key="7">
    <source>
        <dbReference type="EMBL" id="KAF6024479.1"/>
    </source>
</evidence>
<organism evidence="7 8">
    <name type="scientific">Bugula neritina</name>
    <name type="common">Brown bryozoan</name>
    <name type="synonym">Sertularia neritina</name>
    <dbReference type="NCBI Taxonomy" id="10212"/>
    <lineage>
        <taxon>Eukaryota</taxon>
        <taxon>Metazoa</taxon>
        <taxon>Spiralia</taxon>
        <taxon>Lophotrochozoa</taxon>
        <taxon>Bryozoa</taxon>
        <taxon>Gymnolaemata</taxon>
        <taxon>Cheilostomatida</taxon>
        <taxon>Flustrina</taxon>
        <taxon>Buguloidea</taxon>
        <taxon>Bugulidae</taxon>
        <taxon>Bugula</taxon>
    </lineage>
</organism>
<dbReference type="PROSITE" id="PS50010">
    <property type="entry name" value="DH_2"/>
    <property type="match status" value="1"/>
</dbReference>
<dbReference type="InterPro" id="IPR000798">
    <property type="entry name" value="Ez/rad/moesin-like"/>
</dbReference>
<feature type="region of interest" description="Disordered" evidence="3">
    <location>
        <begin position="748"/>
        <end position="772"/>
    </location>
</feature>
<feature type="region of interest" description="Disordered" evidence="3">
    <location>
        <begin position="590"/>
        <end position="616"/>
    </location>
</feature>
<dbReference type="Pfam" id="PF00373">
    <property type="entry name" value="FERM_M"/>
    <property type="match status" value="1"/>
</dbReference>
<gene>
    <name evidence="7" type="ORF">EB796_017207</name>
</gene>
<dbReference type="InterPro" id="IPR035963">
    <property type="entry name" value="FERM_2"/>
</dbReference>
<keyword evidence="2" id="KW-0677">Repeat</keyword>
<dbReference type="InterPro" id="IPR019747">
    <property type="entry name" value="FERM_CS"/>
</dbReference>
<feature type="compositionally biased region" description="Polar residues" evidence="3">
    <location>
        <begin position="598"/>
        <end position="609"/>
    </location>
</feature>
<feature type="region of interest" description="Disordered" evidence="3">
    <location>
        <begin position="667"/>
        <end position="706"/>
    </location>
</feature>
<dbReference type="InterPro" id="IPR019749">
    <property type="entry name" value="Band_41_domain"/>
</dbReference>
<dbReference type="InterPro" id="IPR011993">
    <property type="entry name" value="PH-like_dom_sf"/>
</dbReference>
<dbReference type="SMART" id="SM01195">
    <property type="entry name" value="FA"/>
    <property type="match status" value="1"/>
</dbReference>
<dbReference type="PROSITE" id="PS50003">
    <property type="entry name" value="PH_DOMAIN"/>
    <property type="match status" value="2"/>
</dbReference>
<feature type="compositionally biased region" description="Low complexity" evidence="3">
    <location>
        <begin position="373"/>
        <end position="394"/>
    </location>
</feature>
<dbReference type="FunFam" id="2.30.29.30:FF:000046">
    <property type="entry name" value="FERM, RhoGEF and pleckstrin domain-containing protein 1"/>
    <property type="match status" value="1"/>
</dbReference>
<dbReference type="OrthoDB" id="9990815at2759"/>
<dbReference type="FunFam" id="3.10.20.90:FF:000040">
    <property type="entry name" value="FERM, RhoGEF and pleckstrin domain-containing protein"/>
    <property type="match status" value="1"/>
</dbReference>
<evidence type="ECO:0000259" key="4">
    <source>
        <dbReference type="PROSITE" id="PS50003"/>
    </source>
</evidence>
<dbReference type="CDD" id="cd14473">
    <property type="entry name" value="FERM_B-lobe"/>
    <property type="match status" value="1"/>
</dbReference>
<evidence type="ECO:0000256" key="2">
    <source>
        <dbReference type="ARBA" id="ARBA00022737"/>
    </source>
</evidence>
<feature type="domain" description="PH" evidence="4">
    <location>
        <begin position="996"/>
        <end position="1094"/>
    </location>
</feature>
<feature type="domain" description="FERM" evidence="6">
    <location>
        <begin position="9"/>
        <end position="297"/>
    </location>
</feature>
<feature type="compositionally biased region" description="Pro residues" evidence="3">
    <location>
        <begin position="414"/>
        <end position="424"/>
    </location>
</feature>
<dbReference type="InterPro" id="IPR018980">
    <property type="entry name" value="FERM_PH-like_C"/>
</dbReference>
<dbReference type="Pfam" id="PF09379">
    <property type="entry name" value="FERM_N"/>
    <property type="match status" value="1"/>
</dbReference>
<dbReference type="PANTHER" id="PTHR45858">
    <property type="entry name" value="FERM DOMAIN CONTAINING PROTEIN"/>
    <property type="match status" value="1"/>
</dbReference>
<evidence type="ECO:0000256" key="3">
    <source>
        <dbReference type="SAM" id="MobiDB-lite"/>
    </source>
</evidence>
<dbReference type="CDD" id="cd13193">
    <property type="entry name" value="FERM_C_FARP1-like"/>
    <property type="match status" value="1"/>
</dbReference>
<dbReference type="Pfam" id="PF08736">
    <property type="entry name" value="FA"/>
    <property type="match status" value="1"/>
</dbReference>
<dbReference type="Gene3D" id="3.10.20.90">
    <property type="entry name" value="Phosphatidylinositol 3-kinase Catalytic Subunit, Chain A, domain 1"/>
    <property type="match status" value="1"/>
</dbReference>
<feature type="domain" description="DH" evidence="5">
    <location>
        <begin position="780"/>
        <end position="967"/>
    </location>
</feature>
<dbReference type="Pfam" id="PF00621">
    <property type="entry name" value="RhoGEF"/>
    <property type="match status" value="1"/>
</dbReference>
<evidence type="ECO:0000256" key="1">
    <source>
        <dbReference type="ARBA" id="ARBA00022658"/>
    </source>
</evidence>
<dbReference type="Pfam" id="PF09380">
    <property type="entry name" value="FERM_C"/>
    <property type="match status" value="1"/>
</dbReference>
<protein>
    <submittedName>
        <fullName evidence="7">FARP1</fullName>
    </submittedName>
</protein>
<dbReference type="FunFam" id="2.30.29.30:FF:000002">
    <property type="entry name" value="Band 4.1-like protein 5 isoform 1"/>
    <property type="match status" value="1"/>
</dbReference>
<dbReference type="CDD" id="cd13235">
    <property type="entry name" value="PH2_FARP1-like"/>
    <property type="match status" value="1"/>
</dbReference>
<dbReference type="AlphaFoldDB" id="A0A7J7JDW2"/>
<dbReference type="PRINTS" id="PR00935">
    <property type="entry name" value="BAND41"/>
</dbReference>
<dbReference type="SMART" id="SM00325">
    <property type="entry name" value="RhoGEF"/>
    <property type="match status" value="1"/>
</dbReference>
<feature type="domain" description="PH" evidence="4">
    <location>
        <begin position="1164"/>
        <end position="1261"/>
    </location>
</feature>
<dbReference type="InterPro" id="IPR000299">
    <property type="entry name" value="FERM_domain"/>
</dbReference>
<feature type="region of interest" description="Disordered" evidence="3">
    <location>
        <begin position="351"/>
        <end position="438"/>
    </location>
</feature>
<dbReference type="InterPro" id="IPR029071">
    <property type="entry name" value="Ubiquitin-like_domsf"/>
</dbReference>
<dbReference type="FunFam" id="1.20.80.10:FF:000005">
    <property type="entry name" value="FERM, RhoGEF and pleckstrin domain-containing protein 1"/>
    <property type="match status" value="1"/>
</dbReference>
<feature type="region of interest" description="Disordered" evidence="3">
    <location>
        <begin position="1109"/>
        <end position="1136"/>
    </location>
</feature>
<reference evidence="7" key="1">
    <citation type="submission" date="2020-06" db="EMBL/GenBank/DDBJ databases">
        <title>Draft genome of Bugula neritina, a colonial animal packing powerful symbionts and potential medicines.</title>
        <authorList>
            <person name="Rayko M."/>
        </authorList>
    </citation>
    <scope>NUCLEOTIDE SEQUENCE [LARGE SCALE GENOMIC DNA]</scope>
    <source>
        <strain evidence="7">Kwan_BN1</strain>
    </source>
</reference>
<dbReference type="EMBL" id="VXIV02002571">
    <property type="protein sequence ID" value="KAF6024479.1"/>
    <property type="molecule type" value="Genomic_DNA"/>
</dbReference>
<dbReference type="Proteomes" id="UP000593567">
    <property type="component" value="Unassembled WGS sequence"/>
</dbReference>
<accession>A0A7J7JDW2</accession>
<evidence type="ECO:0000259" key="6">
    <source>
        <dbReference type="PROSITE" id="PS50057"/>
    </source>
</evidence>
<dbReference type="InterPro" id="IPR019748">
    <property type="entry name" value="FERM_central"/>
</dbReference>
<dbReference type="Gene3D" id="2.30.29.30">
    <property type="entry name" value="Pleckstrin-homology domain (PH domain)/Phosphotyrosine-binding domain (PTB)"/>
    <property type="match status" value="3"/>
</dbReference>
<dbReference type="InterPro" id="IPR018979">
    <property type="entry name" value="FERM_N"/>
</dbReference>
<dbReference type="PRINTS" id="PR00661">
    <property type="entry name" value="ERMFAMILY"/>
</dbReference>
<dbReference type="Gene3D" id="1.20.900.10">
    <property type="entry name" value="Dbl homology (DH) domain"/>
    <property type="match status" value="1"/>
</dbReference>
<dbReference type="SMART" id="SM01196">
    <property type="entry name" value="FERM_C"/>
    <property type="match status" value="1"/>
</dbReference>
<dbReference type="InterPro" id="IPR000219">
    <property type="entry name" value="DH_dom"/>
</dbReference>
<evidence type="ECO:0000313" key="8">
    <source>
        <dbReference type="Proteomes" id="UP000593567"/>
    </source>
</evidence>
<dbReference type="InterPro" id="IPR014352">
    <property type="entry name" value="FERM/acyl-CoA-bd_prot_sf"/>
</dbReference>
<evidence type="ECO:0000259" key="5">
    <source>
        <dbReference type="PROSITE" id="PS50010"/>
    </source>
</evidence>
<keyword evidence="8" id="KW-1185">Reference proteome</keyword>
<dbReference type="SMART" id="SM00233">
    <property type="entry name" value="PH"/>
    <property type="match status" value="2"/>
</dbReference>
<dbReference type="PROSITE" id="PS00660">
    <property type="entry name" value="FERM_1"/>
    <property type="match status" value="1"/>
</dbReference>